<evidence type="ECO:0000313" key="3">
    <source>
        <dbReference type="Proteomes" id="UP001159427"/>
    </source>
</evidence>
<dbReference type="Pfam" id="PF09588">
    <property type="entry name" value="YqaJ"/>
    <property type="match status" value="1"/>
</dbReference>
<organism evidence="2 3">
    <name type="scientific">Porites evermanni</name>
    <dbReference type="NCBI Taxonomy" id="104178"/>
    <lineage>
        <taxon>Eukaryota</taxon>
        <taxon>Metazoa</taxon>
        <taxon>Cnidaria</taxon>
        <taxon>Anthozoa</taxon>
        <taxon>Hexacorallia</taxon>
        <taxon>Scleractinia</taxon>
        <taxon>Fungiina</taxon>
        <taxon>Poritidae</taxon>
        <taxon>Porites</taxon>
    </lineage>
</organism>
<comment type="caution">
    <text evidence="2">The sequence shown here is derived from an EMBL/GenBank/DDBJ whole genome shotgun (WGS) entry which is preliminary data.</text>
</comment>
<dbReference type="PANTHER" id="PTHR47526">
    <property type="entry name" value="ATP-DEPENDENT DNA HELICASE"/>
    <property type="match status" value="1"/>
</dbReference>
<dbReference type="InterPro" id="IPR019080">
    <property type="entry name" value="YqaJ_viral_recombinase"/>
</dbReference>
<dbReference type="Gene3D" id="3.90.320.10">
    <property type="match status" value="1"/>
</dbReference>
<feature type="domain" description="YqaJ viral recombinase" evidence="1">
    <location>
        <begin position="326"/>
        <end position="479"/>
    </location>
</feature>
<sequence length="609" mass="69168">MRNSEQKPSIPLSVYANKLEEKVKKRYVEKISAIGIDPVLIEGKNFEPDCLPPVESTDLLFYLVLETSYYTKQQFKAFRSLQAYNQMVSGFISSVQGHIINDKFVVLAKVRHSQRMNDALIPVWIITERQGTISAHCCGCKAGLGESCSHVASVLFYLEAWTKINGKLSCTQVKCSWILPSYVKEVEYARVRDINFTSAKKVKADLDATLDGPLYISEARNSPPEVRSRPKIVPCPSEEEMDSFYAELNSCKFKPIALSLVAPFAESFVQKSREIPTVNDLSDPKYQDLEYPELLEVCSKQEIKLSDNEITQIEKDTRTQSQGANFFKHRARRIGASRSKQASHTDPALPSQSLIQSICYPGLNKLFCKAIQHGCEHEAQAISAFEEVMKEQHINFKIVKCGVFINKEYPWLHATPDFLCSCDCCGEGCGEVKCPLCIENCDFENYVLKGSSCLKKDAAGDFWLKTDHSYYYQTQQQLFTVKRKYCHFIVCAFGACGTAKFFHQQILHDKGHWSSVLPKLTNFWRTCILPEVLGKWYTRNHFSQPSSLLKADNVCYCKILIVPLFPFIYHVSRLKTYQKHGTALTAGPYPSTKGHEKQQKLVQVCLTQQ</sequence>
<dbReference type="Proteomes" id="UP001159427">
    <property type="component" value="Unassembled WGS sequence"/>
</dbReference>
<accession>A0ABN8MBX7</accession>
<proteinExistence type="predicted"/>
<dbReference type="InterPro" id="IPR011335">
    <property type="entry name" value="Restrct_endonuc-II-like"/>
</dbReference>
<dbReference type="InterPro" id="IPR011604">
    <property type="entry name" value="PDDEXK-like_dom_sf"/>
</dbReference>
<reference evidence="2 3" key="1">
    <citation type="submission" date="2022-05" db="EMBL/GenBank/DDBJ databases">
        <authorList>
            <consortium name="Genoscope - CEA"/>
            <person name="William W."/>
        </authorList>
    </citation>
    <scope>NUCLEOTIDE SEQUENCE [LARGE SCALE GENOMIC DNA]</scope>
</reference>
<dbReference type="SUPFAM" id="SSF52980">
    <property type="entry name" value="Restriction endonuclease-like"/>
    <property type="match status" value="1"/>
</dbReference>
<dbReference type="PANTHER" id="PTHR47526:SF3">
    <property type="entry name" value="PHD-TYPE DOMAIN-CONTAINING PROTEIN"/>
    <property type="match status" value="1"/>
</dbReference>
<gene>
    <name evidence="2" type="ORF">PEVE_00029109</name>
</gene>
<evidence type="ECO:0000313" key="2">
    <source>
        <dbReference type="EMBL" id="CAH3026450.1"/>
    </source>
</evidence>
<protein>
    <recommendedName>
        <fullName evidence="1">YqaJ viral recombinase domain-containing protein</fullName>
    </recommendedName>
</protein>
<name>A0ABN8MBX7_9CNID</name>
<keyword evidence="3" id="KW-1185">Reference proteome</keyword>
<dbReference type="CDD" id="cd22343">
    <property type="entry name" value="PDDEXK_lambda_exonuclease-like"/>
    <property type="match status" value="1"/>
</dbReference>
<dbReference type="EMBL" id="CALNXI010000405">
    <property type="protein sequence ID" value="CAH3026450.1"/>
    <property type="molecule type" value="Genomic_DNA"/>
</dbReference>
<evidence type="ECO:0000259" key="1">
    <source>
        <dbReference type="Pfam" id="PF09588"/>
    </source>
</evidence>